<dbReference type="InterPro" id="IPR012338">
    <property type="entry name" value="Beta-lactam/transpept-like"/>
</dbReference>
<dbReference type="AlphaFoldDB" id="A0A1Z4LT05"/>
<evidence type="ECO:0000313" key="2">
    <source>
        <dbReference type="EMBL" id="BAY84291.1"/>
    </source>
</evidence>
<gene>
    <name evidence="2" type="ORF">NIES267_37870</name>
</gene>
<proteinExistence type="predicted"/>
<name>A0A1Z4LT05_9CYAN</name>
<feature type="domain" description="Beta-lactamase-related" evidence="1">
    <location>
        <begin position="7"/>
        <end position="61"/>
    </location>
</feature>
<dbReference type="Proteomes" id="UP000218418">
    <property type="component" value="Chromosome"/>
</dbReference>
<dbReference type="OrthoDB" id="846150at2"/>
<sequence>MLTFIPTGEGDEYGLGIARFQTPFGEAIGHDGNSYGFVSLMLHYPDNNITAVVLVNKDGDFTQEILNKGLKAYTQS</sequence>
<dbReference type="InterPro" id="IPR001466">
    <property type="entry name" value="Beta-lactam-related"/>
</dbReference>
<evidence type="ECO:0000313" key="3">
    <source>
        <dbReference type="Proteomes" id="UP000218418"/>
    </source>
</evidence>
<keyword evidence="3" id="KW-1185">Reference proteome</keyword>
<dbReference type="EMBL" id="AP018227">
    <property type="protein sequence ID" value="BAY84291.1"/>
    <property type="molecule type" value="Genomic_DNA"/>
</dbReference>
<dbReference type="Pfam" id="PF00144">
    <property type="entry name" value="Beta-lactamase"/>
    <property type="match status" value="1"/>
</dbReference>
<reference evidence="2 3" key="1">
    <citation type="submission" date="2017-06" db="EMBL/GenBank/DDBJ databases">
        <title>Genome sequencing of cyanobaciteial culture collection at National Institute for Environmental Studies (NIES).</title>
        <authorList>
            <person name="Hirose Y."/>
            <person name="Shimura Y."/>
            <person name="Fujisawa T."/>
            <person name="Nakamura Y."/>
            <person name="Kawachi M."/>
        </authorList>
    </citation>
    <scope>NUCLEOTIDE SEQUENCE [LARGE SCALE GENOMIC DNA]</scope>
    <source>
        <strain evidence="2 3">NIES-267</strain>
    </source>
</reference>
<protein>
    <submittedName>
        <fullName evidence="2">Beta-lactamase</fullName>
    </submittedName>
</protein>
<accession>A0A1Z4LT05</accession>
<organism evidence="2 3">
    <name type="scientific">Calothrix parasitica NIES-267</name>
    <dbReference type="NCBI Taxonomy" id="1973488"/>
    <lineage>
        <taxon>Bacteria</taxon>
        <taxon>Bacillati</taxon>
        <taxon>Cyanobacteriota</taxon>
        <taxon>Cyanophyceae</taxon>
        <taxon>Nostocales</taxon>
        <taxon>Calotrichaceae</taxon>
        <taxon>Calothrix</taxon>
    </lineage>
</organism>
<dbReference type="Gene3D" id="3.40.710.10">
    <property type="entry name" value="DD-peptidase/beta-lactamase superfamily"/>
    <property type="match status" value="1"/>
</dbReference>
<evidence type="ECO:0000259" key="1">
    <source>
        <dbReference type="Pfam" id="PF00144"/>
    </source>
</evidence>
<dbReference type="SUPFAM" id="SSF56601">
    <property type="entry name" value="beta-lactamase/transpeptidase-like"/>
    <property type="match status" value="1"/>
</dbReference>